<dbReference type="EMBL" id="BMOF01000004">
    <property type="protein sequence ID" value="GGJ93424.1"/>
    <property type="molecule type" value="Genomic_DNA"/>
</dbReference>
<dbReference type="PANTHER" id="PTHR35458:SF8">
    <property type="entry name" value="SLR0650 PROTEIN"/>
    <property type="match status" value="1"/>
</dbReference>
<evidence type="ECO:0000313" key="3">
    <source>
        <dbReference type="Proteomes" id="UP000637720"/>
    </source>
</evidence>
<dbReference type="Gene3D" id="3.40.50.1010">
    <property type="entry name" value="5'-nuclease"/>
    <property type="match status" value="1"/>
</dbReference>
<organism evidence="2 3">
    <name type="scientific">Calditerricola satsumensis</name>
    <dbReference type="NCBI Taxonomy" id="373054"/>
    <lineage>
        <taxon>Bacteria</taxon>
        <taxon>Bacillati</taxon>
        <taxon>Bacillota</taxon>
        <taxon>Bacilli</taxon>
        <taxon>Bacillales</taxon>
        <taxon>Bacillaceae</taxon>
        <taxon>Calditerricola</taxon>
    </lineage>
</organism>
<sequence length="187" mass="21627">MERVMIFIDGNNFYHTCRHYLNQNPKVDLEKLAHLLVNKRPGRHLMRTYFYTVDEPQQQGIITALKYKPRFMVVTGKLVKHPISGHTFDPTDASTYFTEEKGTDVNLTTDMIVGAYMNSYDTAVLVSADSDYKRVIEEVRKTGKIVEIALPEGQRSELKKYADEVIEINEDDFRRCWIGPYVSQISP</sequence>
<dbReference type="CDD" id="cd10911">
    <property type="entry name" value="PIN_LabA"/>
    <property type="match status" value="1"/>
</dbReference>
<dbReference type="Proteomes" id="UP000637720">
    <property type="component" value="Unassembled WGS sequence"/>
</dbReference>
<evidence type="ECO:0000259" key="1">
    <source>
        <dbReference type="Pfam" id="PF01936"/>
    </source>
</evidence>
<protein>
    <submittedName>
        <fullName evidence="2">NYN domain-containing protein</fullName>
    </submittedName>
</protein>
<dbReference type="InterPro" id="IPR047140">
    <property type="entry name" value="LabA"/>
</dbReference>
<reference evidence="2" key="2">
    <citation type="submission" date="2020-09" db="EMBL/GenBank/DDBJ databases">
        <authorList>
            <person name="Sun Q."/>
            <person name="Ohkuma M."/>
        </authorList>
    </citation>
    <scope>NUCLEOTIDE SEQUENCE</scope>
    <source>
        <strain evidence="2">JCM 14719</strain>
    </source>
</reference>
<name>A0A8J3B3Q3_9BACI</name>
<proteinExistence type="predicted"/>
<dbReference type="InterPro" id="IPR021139">
    <property type="entry name" value="NYN"/>
</dbReference>
<reference evidence="2" key="1">
    <citation type="journal article" date="2014" name="Int. J. Syst. Evol. Microbiol.">
        <title>Complete genome sequence of Corynebacterium casei LMG S-19264T (=DSM 44701T), isolated from a smear-ripened cheese.</title>
        <authorList>
            <consortium name="US DOE Joint Genome Institute (JGI-PGF)"/>
            <person name="Walter F."/>
            <person name="Albersmeier A."/>
            <person name="Kalinowski J."/>
            <person name="Ruckert C."/>
        </authorList>
    </citation>
    <scope>NUCLEOTIDE SEQUENCE</scope>
    <source>
        <strain evidence="2">JCM 14719</strain>
    </source>
</reference>
<comment type="caution">
    <text evidence="2">The sequence shown here is derived from an EMBL/GenBank/DDBJ whole genome shotgun (WGS) entry which is preliminary data.</text>
</comment>
<evidence type="ECO:0000313" key="2">
    <source>
        <dbReference type="EMBL" id="GGJ93424.1"/>
    </source>
</evidence>
<dbReference type="RefSeq" id="WP_188816653.1">
    <property type="nucleotide sequence ID" value="NZ_BMOF01000004.1"/>
</dbReference>
<dbReference type="AlphaFoldDB" id="A0A8J3B3Q3"/>
<dbReference type="PANTHER" id="PTHR35458">
    <property type="entry name" value="SLR0755 PROTEIN"/>
    <property type="match status" value="1"/>
</dbReference>
<dbReference type="GO" id="GO:0004540">
    <property type="term" value="F:RNA nuclease activity"/>
    <property type="evidence" value="ECO:0007669"/>
    <property type="project" value="InterPro"/>
</dbReference>
<dbReference type="Pfam" id="PF01936">
    <property type="entry name" value="NYN"/>
    <property type="match status" value="1"/>
</dbReference>
<accession>A0A8J3B3Q3</accession>
<gene>
    <name evidence="2" type="ORF">GCM10007043_03950</name>
</gene>
<feature type="domain" description="NYN" evidence="1">
    <location>
        <begin position="3"/>
        <end position="168"/>
    </location>
</feature>
<keyword evidence="3" id="KW-1185">Reference proteome</keyword>